<keyword evidence="3 5" id="KW-0378">Hydrolase</keyword>
<dbReference type="PANTHER" id="PTHR11113">
    <property type="entry name" value="N-ACETYLGLUCOSAMINE-6-PHOSPHATE DEACETYLASE"/>
    <property type="match status" value="1"/>
</dbReference>
<dbReference type="Pfam" id="PF01979">
    <property type="entry name" value="Amidohydro_1"/>
    <property type="match status" value="1"/>
</dbReference>
<sequence length="415" mass="41354">MGTGAGPLRLAGGRVLLPDGRLTQRDLVLDGGTVHAVLPPGAPAPPLGAERARREGPGEATPADLDGTGGPAETRWDVSGQVVAPGFIDTHVHGALGHSFMAPDPDGLAAIGGHLARHGVTACVATTVSAAPDALAAAVRGLAAAGGRLGGCGVHLLGLHLEGPFISPQARGVHPAERLRTATAAEIHRLHAAAGGALRTVTLAPELPGGAEAVAVLAELGVSASLGHSTAGYEQARRAFDAGVRRVTHCFNALPPIDRHAPGAVTAALVDERVRVEVIADGRHVAAPLLRFLHDAVGPDRMMAVSDGSDVSGLPDGAHRRWEGTEVSVRGGEITAAGGGPAGGGRALDHAVATLVGAGVPLAAALRTASATPAAQLGAAAKGRIAPGADADLVVLDPDLSVAATVIGGRIVYRR</sequence>
<dbReference type="RefSeq" id="WP_106248207.1">
    <property type="nucleotide sequence ID" value="NZ_PVZC01000005.1"/>
</dbReference>
<feature type="binding site" evidence="7">
    <location>
        <position position="249"/>
    </location>
    <ligand>
        <name>Zn(2+)</name>
        <dbReference type="ChEBI" id="CHEBI:29105"/>
    </ligand>
</feature>
<dbReference type="SUPFAM" id="SSF51338">
    <property type="entry name" value="Composite domain of metallo-dependent hydrolases"/>
    <property type="match status" value="1"/>
</dbReference>
<feature type="binding site" evidence="7">
    <location>
        <position position="228"/>
    </location>
    <ligand>
        <name>Zn(2+)</name>
        <dbReference type="ChEBI" id="CHEBI:29105"/>
    </ligand>
</feature>
<dbReference type="EMBL" id="PVZC01000005">
    <property type="protein sequence ID" value="PRX98130.1"/>
    <property type="molecule type" value="Genomic_DNA"/>
</dbReference>
<evidence type="ECO:0000256" key="4">
    <source>
        <dbReference type="ARBA" id="ARBA00023277"/>
    </source>
</evidence>
<evidence type="ECO:0000256" key="6">
    <source>
        <dbReference type="PIRSR" id="PIRSR038994-1"/>
    </source>
</evidence>
<proteinExistence type="inferred from homology"/>
<evidence type="ECO:0000256" key="3">
    <source>
        <dbReference type="ARBA" id="ARBA00022801"/>
    </source>
</evidence>
<evidence type="ECO:0000256" key="8">
    <source>
        <dbReference type="SAM" id="MobiDB-lite"/>
    </source>
</evidence>
<evidence type="ECO:0000313" key="10">
    <source>
        <dbReference type="EMBL" id="PRX98130.1"/>
    </source>
</evidence>
<dbReference type="AlphaFoldDB" id="A0A2T0Q333"/>
<dbReference type="Gene3D" id="2.30.40.10">
    <property type="entry name" value="Urease, subunit C, domain 1"/>
    <property type="match status" value="1"/>
</dbReference>
<accession>A0A2T0Q333</accession>
<evidence type="ECO:0000256" key="5">
    <source>
        <dbReference type="PIRNR" id="PIRNR038994"/>
    </source>
</evidence>
<comment type="similarity">
    <text evidence="1 5">Belongs to the metallo-dependent hydrolases superfamily. NagA family.</text>
</comment>
<organism evidence="10 11">
    <name type="scientific">Allonocardiopsis opalescens</name>
    <dbReference type="NCBI Taxonomy" id="1144618"/>
    <lineage>
        <taxon>Bacteria</taxon>
        <taxon>Bacillati</taxon>
        <taxon>Actinomycetota</taxon>
        <taxon>Actinomycetes</taxon>
        <taxon>Streptosporangiales</taxon>
        <taxon>Allonocardiopsis</taxon>
    </lineage>
</organism>
<dbReference type="Gene3D" id="3.20.20.140">
    <property type="entry name" value="Metal-dependent hydrolases"/>
    <property type="match status" value="1"/>
</dbReference>
<dbReference type="GO" id="GO:0046872">
    <property type="term" value="F:metal ion binding"/>
    <property type="evidence" value="ECO:0007669"/>
    <property type="project" value="UniProtKB-KW"/>
</dbReference>
<keyword evidence="11" id="KW-1185">Reference proteome</keyword>
<feature type="region of interest" description="Disordered" evidence="8">
    <location>
        <begin position="37"/>
        <end position="70"/>
    </location>
</feature>
<dbReference type="OrthoDB" id="9776488at2"/>
<dbReference type="Proteomes" id="UP000237846">
    <property type="component" value="Unassembled WGS sequence"/>
</dbReference>
<dbReference type="InterPro" id="IPR011059">
    <property type="entry name" value="Metal-dep_hydrolase_composite"/>
</dbReference>
<dbReference type="SUPFAM" id="SSF51556">
    <property type="entry name" value="Metallo-dependent hydrolases"/>
    <property type="match status" value="1"/>
</dbReference>
<feature type="binding site" evidence="7">
    <location>
        <position position="162"/>
    </location>
    <ligand>
        <name>Zn(2+)</name>
        <dbReference type="ChEBI" id="CHEBI:29105"/>
    </ligand>
</feature>
<feature type="domain" description="Amidohydrolase-related" evidence="9">
    <location>
        <begin position="82"/>
        <end position="412"/>
    </location>
</feature>
<evidence type="ECO:0000256" key="7">
    <source>
        <dbReference type="PIRSR" id="PIRSR038994-3"/>
    </source>
</evidence>
<reference evidence="10 11" key="1">
    <citation type="submission" date="2018-03" db="EMBL/GenBank/DDBJ databases">
        <title>Genomic Encyclopedia of Archaeal and Bacterial Type Strains, Phase II (KMG-II): from individual species to whole genera.</title>
        <authorList>
            <person name="Goeker M."/>
        </authorList>
    </citation>
    <scope>NUCLEOTIDE SEQUENCE [LARGE SCALE GENOMIC DNA]</scope>
    <source>
        <strain evidence="10 11">DSM 45601</strain>
    </source>
</reference>
<feature type="active site" description="Proton donor/acceptor" evidence="6">
    <location>
        <position position="307"/>
    </location>
</feature>
<dbReference type="InterPro" id="IPR032466">
    <property type="entry name" value="Metal_Hydrolase"/>
</dbReference>
<protein>
    <submittedName>
        <fullName evidence="10">N-acetylglucosamine-6-phosphate deacetylase</fullName>
    </submittedName>
</protein>
<keyword evidence="4 5" id="KW-0119">Carbohydrate metabolism</keyword>
<evidence type="ECO:0000259" key="9">
    <source>
        <dbReference type="Pfam" id="PF01979"/>
    </source>
</evidence>
<comment type="caution">
    <text evidence="10">The sequence shown here is derived from an EMBL/GenBank/DDBJ whole genome shotgun (WGS) entry which is preliminary data.</text>
</comment>
<dbReference type="InterPro" id="IPR006680">
    <property type="entry name" value="Amidohydro-rel"/>
</dbReference>
<evidence type="ECO:0000256" key="1">
    <source>
        <dbReference type="ARBA" id="ARBA00010716"/>
    </source>
</evidence>
<comment type="cofactor">
    <cofactor evidence="7">
        <name>a divalent metal cation</name>
        <dbReference type="ChEBI" id="CHEBI:60240"/>
    </cofactor>
    <text evidence="7">Binds 1 divalent metal cation per subunit.</text>
</comment>
<keyword evidence="2 7" id="KW-0479">Metal-binding</keyword>
<dbReference type="PIRSF" id="PIRSF038994">
    <property type="entry name" value="NagA"/>
    <property type="match status" value="1"/>
</dbReference>
<dbReference type="GO" id="GO:0008448">
    <property type="term" value="F:N-acetylglucosamine-6-phosphate deacetylase activity"/>
    <property type="evidence" value="ECO:0007669"/>
    <property type="project" value="InterPro"/>
</dbReference>
<gene>
    <name evidence="10" type="ORF">CLV72_105483</name>
</gene>
<name>A0A2T0Q333_9ACTN</name>
<evidence type="ECO:0000256" key="2">
    <source>
        <dbReference type="ARBA" id="ARBA00022723"/>
    </source>
</evidence>
<dbReference type="GO" id="GO:0006046">
    <property type="term" value="P:N-acetylglucosamine catabolic process"/>
    <property type="evidence" value="ECO:0007669"/>
    <property type="project" value="TreeGrafter"/>
</dbReference>
<dbReference type="InterPro" id="IPR003764">
    <property type="entry name" value="GlcNAc_6-P_deAcase"/>
</dbReference>
<dbReference type="PANTHER" id="PTHR11113:SF14">
    <property type="entry name" value="N-ACETYLGLUCOSAMINE-6-PHOSPHATE DEACETYLASE"/>
    <property type="match status" value="1"/>
</dbReference>
<evidence type="ECO:0000313" key="11">
    <source>
        <dbReference type="Proteomes" id="UP000237846"/>
    </source>
</evidence>